<protein>
    <submittedName>
        <fullName evidence="1">Uncharacterized protein</fullName>
    </submittedName>
</protein>
<reference evidence="2" key="1">
    <citation type="journal article" date="2013" name="Nature">
        <title>Pan genome of the phytoplankton Emiliania underpins its global distribution.</title>
        <authorList>
            <person name="Read B.A."/>
            <person name="Kegel J."/>
            <person name="Klute M.J."/>
            <person name="Kuo A."/>
            <person name="Lefebvre S.C."/>
            <person name="Maumus F."/>
            <person name="Mayer C."/>
            <person name="Miller J."/>
            <person name="Monier A."/>
            <person name="Salamov A."/>
            <person name="Young J."/>
            <person name="Aguilar M."/>
            <person name="Claverie J.M."/>
            <person name="Frickenhaus S."/>
            <person name="Gonzalez K."/>
            <person name="Herman E.K."/>
            <person name="Lin Y.C."/>
            <person name="Napier J."/>
            <person name="Ogata H."/>
            <person name="Sarno A.F."/>
            <person name="Shmutz J."/>
            <person name="Schroeder D."/>
            <person name="de Vargas C."/>
            <person name="Verret F."/>
            <person name="von Dassow P."/>
            <person name="Valentin K."/>
            <person name="Van de Peer Y."/>
            <person name="Wheeler G."/>
            <person name="Dacks J.B."/>
            <person name="Delwiche C.F."/>
            <person name="Dyhrman S.T."/>
            <person name="Glockner G."/>
            <person name="John U."/>
            <person name="Richards T."/>
            <person name="Worden A.Z."/>
            <person name="Zhang X."/>
            <person name="Grigoriev I.V."/>
            <person name="Allen A.E."/>
            <person name="Bidle K."/>
            <person name="Borodovsky M."/>
            <person name="Bowler C."/>
            <person name="Brownlee C."/>
            <person name="Cock J.M."/>
            <person name="Elias M."/>
            <person name="Gladyshev V.N."/>
            <person name="Groth M."/>
            <person name="Guda C."/>
            <person name="Hadaegh A."/>
            <person name="Iglesias-Rodriguez M.D."/>
            <person name="Jenkins J."/>
            <person name="Jones B.M."/>
            <person name="Lawson T."/>
            <person name="Leese F."/>
            <person name="Lindquist E."/>
            <person name="Lobanov A."/>
            <person name="Lomsadze A."/>
            <person name="Malik S.B."/>
            <person name="Marsh M.E."/>
            <person name="Mackinder L."/>
            <person name="Mock T."/>
            <person name="Mueller-Roeber B."/>
            <person name="Pagarete A."/>
            <person name="Parker M."/>
            <person name="Probert I."/>
            <person name="Quesneville H."/>
            <person name="Raines C."/>
            <person name="Rensing S.A."/>
            <person name="Riano-Pachon D.M."/>
            <person name="Richier S."/>
            <person name="Rokitta S."/>
            <person name="Shiraiwa Y."/>
            <person name="Soanes D.M."/>
            <person name="van der Giezen M."/>
            <person name="Wahlund T.M."/>
            <person name="Williams B."/>
            <person name="Wilson W."/>
            <person name="Wolfe G."/>
            <person name="Wurch L.L."/>
        </authorList>
    </citation>
    <scope>NUCLEOTIDE SEQUENCE</scope>
</reference>
<dbReference type="HOGENOM" id="CLU_2730043_0_0_1"/>
<name>A0A0D3KZD2_EMIH1</name>
<sequence length="76" mass="7979">MPLQEPPAAVVEPVRGSSRDLLAPGSELAWRVASLSRSERGRVGACARALLQGEARRGAGRRGAARRAAAARGRSF</sequence>
<dbReference type="GeneID" id="17275082"/>
<dbReference type="EnsemblProtists" id="EOD33471">
    <property type="protein sequence ID" value="EOD33471"/>
    <property type="gene ID" value="EMIHUDRAFT_363899"/>
</dbReference>
<dbReference type="KEGG" id="ehx:EMIHUDRAFT_363899"/>
<dbReference type="GeneID" id="17278741"/>
<reference evidence="1" key="2">
    <citation type="submission" date="2024-10" db="UniProtKB">
        <authorList>
            <consortium name="EnsemblProtists"/>
        </authorList>
    </citation>
    <scope>IDENTIFICATION</scope>
</reference>
<dbReference type="RefSeq" id="XP_005793546.1">
    <property type="nucleotide sequence ID" value="XM_005793489.1"/>
</dbReference>
<dbReference type="EnsemblProtists" id="EOD41117">
    <property type="protein sequence ID" value="EOD41117"/>
    <property type="gene ID" value="EMIHUDRAFT_351161"/>
</dbReference>
<dbReference type="AlphaFoldDB" id="A0A0D3KZD2"/>
<dbReference type="RefSeq" id="XP_005785900.1">
    <property type="nucleotide sequence ID" value="XM_005785843.1"/>
</dbReference>
<dbReference type="KEGG" id="ehx:EMIHUDRAFT_373583"/>
<dbReference type="GeneID" id="17286386"/>
<evidence type="ECO:0000313" key="1">
    <source>
        <dbReference type="EnsemblProtists" id="EOD41117"/>
    </source>
</evidence>
<organism evidence="1 2">
    <name type="scientific">Emiliania huxleyi (strain CCMP1516)</name>
    <dbReference type="NCBI Taxonomy" id="280463"/>
    <lineage>
        <taxon>Eukaryota</taxon>
        <taxon>Haptista</taxon>
        <taxon>Haptophyta</taxon>
        <taxon>Prymnesiophyceae</taxon>
        <taxon>Isochrysidales</taxon>
        <taxon>Noelaerhabdaceae</taxon>
        <taxon>Emiliania</taxon>
    </lineage>
</organism>
<accession>A0A0D3KZD2</accession>
<dbReference type="RefSeq" id="XP_005782236.1">
    <property type="nucleotide sequence ID" value="XM_005782179.1"/>
</dbReference>
<evidence type="ECO:0000313" key="2">
    <source>
        <dbReference type="Proteomes" id="UP000013827"/>
    </source>
</evidence>
<keyword evidence="2" id="KW-1185">Reference proteome</keyword>
<dbReference type="EnsemblProtists" id="EOD29807">
    <property type="protein sequence ID" value="EOD29807"/>
    <property type="gene ID" value="EMIHUDRAFT_373583"/>
</dbReference>
<dbReference type="KEGG" id="ehx:EMIHUDRAFT_351161"/>
<proteinExistence type="predicted"/>
<dbReference type="PaxDb" id="2903-EOD29807"/>
<dbReference type="Proteomes" id="UP000013827">
    <property type="component" value="Unassembled WGS sequence"/>
</dbReference>